<keyword evidence="2" id="KW-1185">Reference proteome</keyword>
<name>A0A6B7ZF17_9CAUD</name>
<reference evidence="1 2" key="1">
    <citation type="submission" date="2019-11" db="EMBL/GenBank/DDBJ databases">
        <authorList>
            <person name="Lewis R."/>
            <person name="Clooney A.G."/>
            <person name="Stockdale S.R."/>
            <person name="Buttimer C."/>
            <person name="Draper L.A."/>
            <person name="Ross R.P."/>
            <person name="Hill C."/>
        </authorList>
    </citation>
    <scope>NUCLEOTIDE SEQUENCE [LARGE SCALE GENOMIC DNA]</scope>
</reference>
<organism evidence="1 2">
    <name type="scientific">Klebsiella phage N1M2</name>
    <dbReference type="NCBI Taxonomy" id="2664939"/>
    <lineage>
        <taxon>Viruses</taxon>
        <taxon>Duplodnaviria</taxon>
        <taxon>Heunggongvirae</taxon>
        <taxon>Uroviricota</taxon>
        <taxon>Caudoviricetes</taxon>
        <taxon>Chimalliviridae</taxon>
        <taxon>Nimduovirus</taxon>
        <taxon>Nimduovirus N1M2</taxon>
    </lineage>
</organism>
<evidence type="ECO:0000313" key="2">
    <source>
        <dbReference type="Proteomes" id="UP000464669"/>
    </source>
</evidence>
<protein>
    <submittedName>
        <fullName evidence="1">Uncharacterized protein</fullName>
    </submittedName>
</protein>
<proteinExistence type="predicted"/>
<gene>
    <name evidence="1" type="ORF">N1M2_214</name>
</gene>
<sequence>MEQQISYDPIVQLISYVAEELHQEIVINQDSSEFWKKAQDYIFDNSVASVREGINNLSEGIGESPDLYSYLSSLVFRTFSQPFTAPALESFSKGFDMVAGDAFFRDGFGFKASEMTKVEQLLLFITVHRNHIQLAFMEAEEEAEKQRIEEALRQRKRQ</sequence>
<dbReference type="EMBL" id="MN642089">
    <property type="protein sequence ID" value="QGH72077.1"/>
    <property type="molecule type" value="Genomic_DNA"/>
</dbReference>
<accession>A0A6B7ZF17</accession>
<evidence type="ECO:0000313" key="1">
    <source>
        <dbReference type="EMBL" id="QGH72077.1"/>
    </source>
</evidence>
<dbReference type="Proteomes" id="UP000464669">
    <property type="component" value="Segment"/>
</dbReference>